<evidence type="ECO:0000256" key="3">
    <source>
        <dbReference type="ARBA" id="ARBA00022833"/>
    </source>
</evidence>
<dbReference type="InterPro" id="IPR036427">
    <property type="entry name" value="Bromodomain-like_sf"/>
</dbReference>
<dbReference type="GO" id="GO:0005634">
    <property type="term" value="C:nucleus"/>
    <property type="evidence" value="ECO:0007669"/>
    <property type="project" value="TreeGrafter"/>
</dbReference>
<dbReference type="InterPro" id="IPR019787">
    <property type="entry name" value="Znf_PHD-finger"/>
</dbReference>
<dbReference type="SUPFAM" id="SSF47370">
    <property type="entry name" value="Bromodomain"/>
    <property type="match status" value="1"/>
</dbReference>
<organism evidence="9 10">
    <name type="scientific">Cyprinus carpio carpio</name>
    <dbReference type="NCBI Taxonomy" id="630221"/>
    <lineage>
        <taxon>Eukaryota</taxon>
        <taxon>Metazoa</taxon>
        <taxon>Chordata</taxon>
        <taxon>Craniata</taxon>
        <taxon>Vertebrata</taxon>
        <taxon>Euteleostomi</taxon>
        <taxon>Actinopterygii</taxon>
        <taxon>Neopterygii</taxon>
        <taxon>Teleostei</taxon>
        <taxon>Ostariophysi</taxon>
        <taxon>Cypriniformes</taxon>
        <taxon>Cyprinidae</taxon>
        <taxon>Cyprininae</taxon>
        <taxon>Cyprinus</taxon>
    </lineage>
</organism>
<dbReference type="InterPro" id="IPR001965">
    <property type="entry name" value="Znf_PHD"/>
</dbReference>
<evidence type="ECO:0000256" key="4">
    <source>
        <dbReference type="ARBA" id="ARBA00023117"/>
    </source>
</evidence>
<accession>A0A8C1BWM3</accession>
<dbReference type="SMART" id="SM00258">
    <property type="entry name" value="SAND"/>
    <property type="match status" value="2"/>
</dbReference>
<dbReference type="CDD" id="cd15541">
    <property type="entry name" value="PHD_TIF1_like"/>
    <property type="match status" value="1"/>
</dbReference>
<evidence type="ECO:0000313" key="9">
    <source>
        <dbReference type="Ensembl" id="ENSCCRP00000039183.2"/>
    </source>
</evidence>
<keyword evidence="4" id="KW-0103">Bromodomain</keyword>
<dbReference type="InterPro" id="IPR000770">
    <property type="entry name" value="SAND_dom"/>
</dbReference>
<keyword evidence="1" id="KW-0479">Metal-binding</keyword>
<dbReference type="SUPFAM" id="SSF57903">
    <property type="entry name" value="FYVE/PHD zinc finger"/>
    <property type="match status" value="1"/>
</dbReference>
<dbReference type="InterPro" id="IPR001487">
    <property type="entry name" value="Bromodomain"/>
</dbReference>
<reference evidence="9" key="1">
    <citation type="submission" date="2025-08" db="UniProtKB">
        <authorList>
            <consortium name="Ensembl"/>
        </authorList>
    </citation>
    <scope>IDENTIFICATION</scope>
</reference>
<keyword evidence="2 5" id="KW-0863">Zinc-finger</keyword>
<evidence type="ECO:0000256" key="2">
    <source>
        <dbReference type="ARBA" id="ARBA00022771"/>
    </source>
</evidence>
<dbReference type="Gene3D" id="3.10.390.10">
    <property type="entry name" value="SAND domain-like"/>
    <property type="match status" value="2"/>
</dbReference>
<dbReference type="GeneTree" id="ENSGT00940000169047"/>
<protein>
    <submittedName>
        <fullName evidence="9">SP110 nuclear antigen, tandem duplicate 4</fullName>
    </submittedName>
</protein>
<feature type="domain" description="SAND" evidence="8">
    <location>
        <begin position="156"/>
        <end position="219"/>
    </location>
</feature>
<feature type="compositionally biased region" description="Acidic residues" evidence="6">
    <location>
        <begin position="146"/>
        <end position="156"/>
    </location>
</feature>
<feature type="compositionally biased region" description="Basic and acidic residues" evidence="6">
    <location>
        <begin position="122"/>
        <end position="145"/>
    </location>
</feature>
<dbReference type="Pfam" id="PF00439">
    <property type="entry name" value="Bromodomain"/>
    <property type="match status" value="1"/>
</dbReference>
<dbReference type="InterPro" id="IPR019786">
    <property type="entry name" value="Zinc_finger_PHD-type_CS"/>
</dbReference>
<evidence type="ECO:0000259" key="8">
    <source>
        <dbReference type="PROSITE" id="PS50864"/>
    </source>
</evidence>
<feature type="compositionally biased region" description="Basic residues" evidence="6">
    <location>
        <begin position="1"/>
        <end position="10"/>
    </location>
</feature>
<name>A0A8C1BWM3_CYPCA</name>
<evidence type="ECO:0000313" key="10">
    <source>
        <dbReference type="Proteomes" id="UP001108240"/>
    </source>
</evidence>
<evidence type="ECO:0000259" key="7">
    <source>
        <dbReference type="PROSITE" id="PS50016"/>
    </source>
</evidence>
<dbReference type="Pfam" id="PF00628">
    <property type="entry name" value="PHD"/>
    <property type="match status" value="1"/>
</dbReference>
<dbReference type="InterPro" id="IPR010919">
    <property type="entry name" value="SAND-like_dom_sf"/>
</dbReference>
<dbReference type="PROSITE" id="PS50016">
    <property type="entry name" value="ZF_PHD_2"/>
    <property type="match status" value="1"/>
</dbReference>
<feature type="region of interest" description="Disordered" evidence="6">
    <location>
        <begin position="1"/>
        <end position="40"/>
    </location>
</feature>
<dbReference type="SUPFAM" id="SSF63763">
    <property type="entry name" value="SAND domain-like"/>
    <property type="match status" value="2"/>
</dbReference>
<dbReference type="PROSITE" id="PS01359">
    <property type="entry name" value="ZF_PHD_1"/>
    <property type="match status" value="1"/>
</dbReference>
<evidence type="ECO:0000256" key="1">
    <source>
        <dbReference type="ARBA" id="ARBA00022723"/>
    </source>
</evidence>
<dbReference type="Proteomes" id="UP001108240">
    <property type="component" value="Unplaced"/>
</dbReference>
<feature type="domain" description="PHD-type" evidence="7">
    <location>
        <begin position="235"/>
        <end position="283"/>
    </location>
</feature>
<evidence type="ECO:0000256" key="6">
    <source>
        <dbReference type="SAM" id="MobiDB-lite"/>
    </source>
</evidence>
<dbReference type="Gene3D" id="3.30.40.10">
    <property type="entry name" value="Zinc/RING finger domain, C3HC4 (zinc finger)"/>
    <property type="match status" value="1"/>
</dbReference>
<evidence type="ECO:0000256" key="5">
    <source>
        <dbReference type="PROSITE-ProRule" id="PRU00146"/>
    </source>
</evidence>
<dbReference type="Ensembl" id="ENSCCRT00000042468.2">
    <property type="protein sequence ID" value="ENSCCRP00000039183.2"/>
    <property type="gene ID" value="ENSCCRG00000047698.2"/>
</dbReference>
<reference evidence="9" key="2">
    <citation type="submission" date="2025-09" db="UniProtKB">
        <authorList>
            <consortium name="Ensembl"/>
        </authorList>
    </citation>
    <scope>IDENTIFICATION</scope>
</reference>
<dbReference type="PANTHER" id="PTHR46386">
    <property type="entry name" value="NUCLEAR BODY PROTEIN SP140"/>
    <property type="match status" value="1"/>
</dbReference>
<keyword evidence="10" id="KW-1185">Reference proteome</keyword>
<dbReference type="PANTHER" id="PTHR46386:SF1">
    <property type="entry name" value="NUCLEAR BODY PROTEIN SP140-LIKE PROTEIN"/>
    <property type="match status" value="1"/>
</dbReference>
<dbReference type="AlphaFoldDB" id="A0A8C1BWM3"/>
<dbReference type="InterPro" id="IPR043563">
    <property type="entry name" value="Sp110/Sp140/Sp140L-like"/>
</dbReference>
<feature type="domain" description="SAND" evidence="8">
    <location>
        <begin position="34"/>
        <end position="113"/>
    </location>
</feature>
<keyword evidence="3" id="KW-0862">Zinc</keyword>
<sequence length="395" mass="45679">MKKQSCKKRQQTGSSSHSKKKKQVKKQNCPKSSSGRKNTQNKYQLPVTCGYKEGVLYLKKYYDKQKCIFSEEQWFKPTEFERFGMKEKNKKWRTSILCSGIPLQKLIEDGFLSAPTFKKSRVQDAKKKKSHEGLKIQESHEKIEDNKDDDDEEDDDEAIDMSVFEGPVLPVTCGSDSGILHKYRFSTGRCRRCIRTENFWLTPEDFSRLNKPDGTWKKDIVSHGVPLGKLIKLNDDVCFVCNSDGELVCCDECPRAFHSRCHLPAVQEDSPGSQWSCTFCVMKNVESSSQKTQQDVLSSPVSQYTLHCQYLLLHLLRESLTDLYPNVPGYSENICGPMMLGRVKMNLANNDYHTVREFITAIEYVFHHCTTNRDNDFSRMTFRLKELFEMVFKPL</sequence>
<dbReference type="PROSITE" id="PS50864">
    <property type="entry name" value="SAND"/>
    <property type="match status" value="2"/>
</dbReference>
<dbReference type="Gene3D" id="1.20.920.10">
    <property type="entry name" value="Bromodomain-like"/>
    <property type="match status" value="1"/>
</dbReference>
<feature type="region of interest" description="Disordered" evidence="6">
    <location>
        <begin position="122"/>
        <end position="156"/>
    </location>
</feature>
<dbReference type="GO" id="GO:0000981">
    <property type="term" value="F:DNA-binding transcription factor activity, RNA polymerase II-specific"/>
    <property type="evidence" value="ECO:0007669"/>
    <property type="project" value="TreeGrafter"/>
</dbReference>
<dbReference type="InterPro" id="IPR013083">
    <property type="entry name" value="Znf_RING/FYVE/PHD"/>
</dbReference>
<dbReference type="Pfam" id="PF01342">
    <property type="entry name" value="SAND"/>
    <property type="match status" value="2"/>
</dbReference>
<dbReference type="GO" id="GO:0008270">
    <property type="term" value="F:zinc ion binding"/>
    <property type="evidence" value="ECO:0007669"/>
    <property type="project" value="UniProtKB-KW"/>
</dbReference>
<dbReference type="GO" id="GO:0003677">
    <property type="term" value="F:DNA binding"/>
    <property type="evidence" value="ECO:0007669"/>
    <property type="project" value="InterPro"/>
</dbReference>
<proteinExistence type="predicted"/>
<dbReference type="SMART" id="SM00249">
    <property type="entry name" value="PHD"/>
    <property type="match status" value="1"/>
</dbReference>
<dbReference type="InterPro" id="IPR011011">
    <property type="entry name" value="Znf_FYVE_PHD"/>
</dbReference>